<dbReference type="GO" id="GO:0005737">
    <property type="term" value="C:cytoplasm"/>
    <property type="evidence" value="ECO:0007669"/>
    <property type="project" value="InterPro"/>
</dbReference>
<proteinExistence type="inferred from homology"/>
<keyword evidence="3 6" id="KW-0067">ATP-binding</keyword>
<dbReference type="InterPro" id="IPR001278">
    <property type="entry name" value="Arg-tRNA-ligase"/>
</dbReference>
<evidence type="ECO:0000256" key="2">
    <source>
        <dbReference type="ARBA" id="ARBA00022741"/>
    </source>
</evidence>
<feature type="domain" description="Arginyl tRNA synthetase N-terminal" evidence="7">
    <location>
        <begin position="1"/>
        <end position="84"/>
    </location>
</feature>
<evidence type="ECO:0000313" key="8">
    <source>
        <dbReference type="EMBL" id="CAI8016615.1"/>
    </source>
</evidence>
<evidence type="ECO:0000256" key="5">
    <source>
        <dbReference type="ARBA" id="ARBA00033033"/>
    </source>
</evidence>
<protein>
    <recommendedName>
        <fullName evidence="5">Arginyl-tRNA synthetase</fullName>
    </recommendedName>
</protein>
<dbReference type="InterPro" id="IPR005148">
    <property type="entry name" value="Arg-tRNA-synth_N"/>
</dbReference>
<accession>A0AA35WJE9</accession>
<dbReference type="Gene3D" id="3.30.1360.70">
    <property type="entry name" value="Arginyl tRNA synthetase N-terminal domain"/>
    <property type="match status" value="1"/>
</dbReference>
<reference evidence="8" key="1">
    <citation type="submission" date="2023-03" db="EMBL/GenBank/DDBJ databases">
        <authorList>
            <person name="Steffen K."/>
            <person name="Cardenas P."/>
        </authorList>
    </citation>
    <scope>NUCLEOTIDE SEQUENCE</scope>
</reference>
<organism evidence="8 9">
    <name type="scientific">Geodia barretti</name>
    <name type="common">Barrett's horny sponge</name>
    <dbReference type="NCBI Taxonomy" id="519541"/>
    <lineage>
        <taxon>Eukaryota</taxon>
        <taxon>Metazoa</taxon>
        <taxon>Porifera</taxon>
        <taxon>Demospongiae</taxon>
        <taxon>Heteroscleromorpha</taxon>
        <taxon>Tetractinellida</taxon>
        <taxon>Astrophorina</taxon>
        <taxon>Geodiidae</taxon>
        <taxon>Geodia</taxon>
    </lineage>
</organism>
<keyword evidence="6" id="KW-0648">Protein biosynthesis</keyword>
<keyword evidence="2 6" id="KW-0547">Nucleotide-binding</keyword>
<dbReference type="PANTHER" id="PTHR11956:SF5">
    <property type="entry name" value="ARGININE--TRNA LIGASE, CYTOPLASMIC"/>
    <property type="match status" value="1"/>
</dbReference>
<dbReference type="AlphaFoldDB" id="A0AA35WJE9"/>
<comment type="caution">
    <text evidence="8">The sequence shown here is derived from an EMBL/GenBank/DDBJ whole genome shotgun (WGS) entry which is preliminary data.</text>
</comment>
<dbReference type="Proteomes" id="UP001174909">
    <property type="component" value="Unassembled WGS sequence"/>
</dbReference>
<dbReference type="InterPro" id="IPR014729">
    <property type="entry name" value="Rossmann-like_a/b/a_fold"/>
</dbReference>
<comment type="similarity">
    <text evidence="6">Belongs to the class-I aminoacyl-tRNA synthetase family.</text>
</comment>
<dbReference type="GO" id="GO:0006420">
    <property type="term" value="P:arginyl-tRNA aminoacylation"/>
    <property type="evidence" value="ECO:0007669"/>
    <property type="project" value="InterPro"/>
</dbReference>
<dbReference type="GO" id="GO:0004814">
    <property type="term" value="F:arginine-tRNA ligase activity"/>
    <property type="evidence" value="ECO:0007669"/>
    <property type="project" value="InterPro"/>
</dbReference>
<dbReference type="SUPFAM" id="SSF52374">
    <property type="entry name" value="Nucleotidylyl transferase"/>
    <property type="match status" value="1"/>
</dbReference>
<dbReference type="PRINTS" id="PR01038">
    <property type="entry name" value="TRNASYNTHARG"/>
</dbReference>
<dbReference type="InterPro" id="IPR035684">
    <property type="entry name" value="ArgRS_core"/>
</dbReference>
<dbReference type="Pfam" id="PF00750">
    <property type="entry name" value="tRNA-synt_1d"/>
    <property type="match status" value="1"/>
</dbReference>
<evidence type="ECO:0000259" key="7">
    <source>
        <dbReference type="SMART" id="SM01016"/>
    </source>
</evidence>
<dbReference type="PROSITE" id="PS00178">
    <property type="entry name" value="AA_TRNA_LIGASE_I"/>
    <property type="match status" value="1"/>
</dbReference>
<evidence type="ECO:0000313" key="9">
    <source>
        <dbReference type="Proteomes" id="UP001174909"/>
    </source>
</evidence>
<dbReference type="InterPro" id="IPR036695">
    <property type="entry name" value="Arg-tRNA-synth_N_sf"/>
</dbReference>
<keyword evidence="9" id="KW-1185">Reference proteome</keyword>
<dbReference type="InterPro" id="IPR001412">
    <property type="entry name" value="aa-tRNA-synth_I_CS"/>
</dbReference>
<dbReference type="SMART" id="SM01016">
    <property type="entry name" value="Arg_tRNA_synt_N"/>
    <property type="match status" value="1"/>
</dbReference>
<evidence type="ECO:0000256" key="3">
    <source>
        <dbReference type="ARBA" id="ARBA00022840"/>
    </source>
</evidence>
<evidence type="ECO:0000256" key="1">
    <source>
        <dbReference type="ARBA" id="ARBA00022598"/>
    </source>
</evidence>
<dbReference type="Pfam" id="PF03485">
    <property type="entry name" value="Arg_tRNA_synt_N"/>
    <property type="match status" value="1"/>
</dbReference>
<dbReference type="SUPFAM" id="SSF55190">
    <property type="entry name" value="Arginyl-tRNA synthetase (ArgRS), N-terminal 'additional' domain"/>
    <property type="match status" value="1"/>
</dbReference>
<dbReference type="Gene3D" id="3.40.50.620">
    <property type="entry name" value="HUPs"/>
    <property type="match status" value="1"/>
</dbReference>
<dbReference type="PANTHER" id="PTHR11956">
    <property type="entry name" value="ARGINYL-TRNA SYNTHETASE"/>
    <property type="match status" value="1"/>
</dbReference>
<dbReference type="GO" id="GO:0005524">
    <property type="term" value="F:ATP binding"/>
    <property type="evidence" value="ECO:0007669"/>
    <property type="project" value="UniProtKB-KW"/>
</dbReference>
<name>A0AA35WJE9_GEOBA</name>
<keyword evidence="4 6" id="KW-0030">Aminoacyl-tRNA synthetase</keyword>
<gene>
    <name evidence="8" type="ORF">GBAR_LOCUS10176</name>
</gene>
<sequence>MVVSALDSAIAADALPEIGEVTPTVERPKIAEHGDYSTSIALALASSMRMAPREIATKIAESVEKSSMVCDVSIAGPGFINFRLDDEWLRSQVNVIREEGVEFAHSDIGAGQKVQVEFVSVNPTGPLHIGHVRGAVIGNGIANILDAAGFDVQREYYVNDAGNQMRIFMESAYVRFMQAAGKDAELGVESYPGEFVVDLGAELYAEFGDSVVEMDKGDAIGVIGKTALDRTLANIHGTLAMMGIEYDEWFSERS</sequence>
<evidence type="ECO:0000256" key="4">
    <source>
        <dbReference type="ARBA" id="ARBA00023146"/>
    </source>
</evidence>
<keyword evidence="1 6" id="KW-0436">Ligase</keyword>
<dbReference type="EMBL" id="CASHTH010001543">
    <property type="protein sequence ID" value="CAI8016615.1"/>
    <property type="molecule type" value="Genomic_DNA"/>
</dbReference>
<evidence type="ECO:0000256" key="6">
    <source>
        <dbReference type="RuleBase" id="RU363038"/>
    </source>
</evidence>